<proteinExistence type="predicted"/>
<organism evidence="5 6">
    <name type="scientific">Chlorobium limicola (strain DSM 245 / NBRC 103803 / 6330)</name>
    <dbReference type="NCBI Taxonomy" id="290315"/>
    <lineage>
        <taxon>Bacteria</taxon>
        <taxon>Pseudomonadati</taxon>
        <taxon>Chlorobiota</taxon>
        <taxon>Chlorobiia</taxon>
        <taxon>Chlorobiales</taxon>
        <taxon>Chlorobiaceae</taxon>
        <taxon>Chlorobium/Pelodictyon group</taxon>
        <taxon>Chlorobium</taxon>
    </lineage>
</organism>
<dbReference type="STRING" id="290315.Clim_0081"/>
<dbReference type="SUPFAM" id="SSF55469">
    <property type="entry name" value="FMN-dependent nitroreductase-like"/>
    <property type="match status" value="1"/>
</dbReference>
<evidence type="ECO:0000256" key="3">
    <source>
        <dbReference type="ARBA" id="ARBA00023002"/>
    </source>
</evidence>
<dbReference type="InterPro" id="IPR050627">
    <property type="entry name" value="Nitroreductase/BluB"/>
</dbReference>
<feature type="domain" description="Nitroreductase" evidence="4">
    <location>
        <begin position="73"/>
        <end position="159"/>
    </location>
</feature>
<name>B3EE53_CHLL2</name>
<dbReference type="PANTHER" id="PTHR23026:SF90">
    <property type="entry name" value="IODOTYROSINE DEIODINASE 1"/>
    <property type="match status" value="1"/>
</dbReference>
<dbReference type="OrthoDB" id="9809288at2"/>
<evidence type="ECO:0000313" key="5">
    <source>
        <dbReference type="EMBL" id="ACD89187.1"/>
    </source>
</evidence>
<keyword evidence="3" id="KW-0560">Oxidoreductase</keyword>
<feature type="domain" description="Nitroreductase" evidence="4">
    <location>
        <begin position="18"/>
        <end position="72"/>
    </location>
</feature>
<dbReference type="AlphaFoldDB" id="B3EE53"/>
<dbReference type="InterPro" id="IPR029479">
    <property type="entry name" value="Nitroreductase"/>
</dbReference>
<dbReference type="HOGENOM" id="CLU_070764_7_1_10"/>
<evidence type="ECO:0000259" key="4">
    <source>
        <dbReference type="Pfam" id="PF00881"/>
    </source>
</evidence>
<accession>B3EE53</accession>
<evidence type="ECO:0000256" key="2">
    <source>
        <dbReference type="ARBA" id="ARBA00022643"/>
    </source>
</evidence>
<reference evidence="5 6" key="1">
    <citation type="submission" date="2008-05" db="EMBL/GenBank/DDBJ databases">
        <title>Complete sequence of Chlorobium limicola DSM 245.</title>
        <authorList>
            <consortium name="US DOE Joint Genome Institute"/>
            <person name="Lucas S."/>
            <person name="Copeland A."/>
            <person name="Lapidus A."/>
            <person name="Glavina del Rio T."/>
            <person name="Dalin E."/>
            <person name="Tice H."/>
            <person name="Bruce D."/>
            <person name="Goodwin L."/>
            <person name="Pitluck S."/>
            <person name="Schmutz J."/>
            <person name="Larimer F."/>
            <person name="Land M."/>
            <person name="Hauser L."/>
            <person name="Kyrpides N."/>
            <person name="Ovchinnikova G."/>
            <person name="Zhao F."/>
            <person name="Li T."/>
            <person name="Liu Z."/>
            <person name="Overmann J."/>
            <person name="Bryant D.A."/>
            <person name="Richardson P."/>
        </authorList>
    </citation>
    <scope>NUCLEOTIDE SEQUENCE [LARGE SCALE GENOMIC DNA]</scope>
    <source>
        <strain evidence="6">DSM 245 / NBRC 103803 / 6330</strain>
    </source>
</reference>
<gene>
    <name evidence="5" type="ordered locus">Clim_0081</name>
</gene>
<dbReference type="Gene3D" id="3.40.109.10">
    <property type="entry name" value="NADH Oxidase"/>
    <property type="match status" value="1"/>
</dbReference>
<dbReference type="Proteomes" id="UP000008841">
    <property type="component" value="Chromosome"/>
</dbReference>
<evidence type="ECO:0000313" key="6">
    <source>
        <dbReference type="Proteomes" id="UP000008841"/>
    </source>
</evidence>
<dbReference type="InterPro" id="IPR000415">
    <property type="entry name" value="Nitroreductase-like"/>
</dbReference>
<dbReference type="KEGG" id="cli:Clim_0081"/>
<dbReference type="GO" id="GO:0016491">
    <property type="term" value="F:oxidoreductase activity"/>
    <property type="evidence" value="ECO:0007669"/>
    <property type="project" value="UniProtKB-KW"/>
</dbReference>
<keyword evidence="1" id="KW-0285">Flavoprotein</keyword>
<dbReference type="PANTHER" id="PTHR23026">
    <property type="entry name" value="NADPH NITROREDUCTASE"/>
    <property type="match status" value="1"/>
</dbReference>
<evidence type="ECO:0000256" key="1">
    <source>
        <dbReference type="ARBA" id="ARBA00022630"/>
    </source>
</evidence>
<protein>
    <submittedName>
        <fullName evidence="5">Nitroreductase</fullName>
    </submittedName>
</protein>
<dbReference type="CDD" id="cd20609">
    <property type="entry name" value="nitroreductase"/>
    <property type="match status" value="1"/>
</dbReference>
<dbReference type="EMBL" id="CP001097">
    <property type="protein sequence ID" value="ACD89187.1"/>
    <property type="molecule type" value="Genomic_DNA"/>
</dbReference>
<dbReference type="Pfam" id="PF00881">
    <property type="entry name" value="Nitroreductase"/>
    <property type="match status" value="2"/>
</dbReference>
<keyword evidence="2" id="KW-0288">FMN</keyword>
<dbReference type="eggNOG" id="COG0778">
    <property type="taxonomic scope" value="Bacteria"/>
</dbReference>
<dbReference type="RefSeq" id="WP_012465068.1">
    <property type="nucleotide sequence ID" value="NC_010803.1"/>
</dbReference>
<sequence length="181" mass="20183">MSSTHETNRPLNFHDLAAGRCSIRSFEKNLPLPREVMQRILDAGRLAPSGKNLQPWTFIVVSSPEMLAKIYPCYSRDWIQSAPHLLIVKGTRSGAWQRKKDGYTSLETDLAIAMDHMILAAAYEGVGSCWIAAFDRDILYGALDLTDDEEIFAFTPIGYPAPDAVTVPKTRKPLDEVAVFL</sequence>